<comment type="similarity">
    <text evidence="1">Belongs to the ROK (NagC/XylR) family.</text>
</comment>
<sequence>MSSNRAYRYDHDQRIVLTLDAGGTNMVFSAIRSNQEIVMPYCLPTRADDLTQCLKNMVDGFTYIWKQLPKAPSAISFAFPGPADYKNGIIHDLPNFPSFRGGVPLGCFLEEHFQIPVFINNDGNLFAYGEALSGALPNLNRRLQSLGHSQEYRNLIGITFGTGFGSGVVINNHLLTGDNDCGGDVWLYRNKLFPDLIAEESVSIRAILRVYHEFVGKADDTLTPSDIFCIAEGGMAGNQQAAQASFARFGEVAGDVIAHQLMFADGIVVLGGGIMGASKYIMPALLQEMHSKLGTFSGAKFDRLPMQLIDADNDRQFNDSLAQKPIKISVPNTNRTVDYNPIKKTFIMKTLLGTSKAVSLGAYAYALHSLGN</sequence>
<organism evidence="2 3">
    <name type="scientific">Sphingobacterium populi</name>
    <dbReference type="NCBI Taxonomy" id="1812824"/>
    <lineage>
        <taxon>Bacteria</taxon>
        <taxon>Pseudomonadati</taxon>
        <taxon>Bacteroidota</taxon>
        <taxon>Sphingobacteriia</taxon>
        <taxon>Sphingobacteriales</taxon>
        <taxon>Sphingobacteriaceae</taxon>
        <taxon>Sphingobacterium</taxon>
    </lineage>
</organism>
<evidence type="ECO:0000313" key="3">
    <source>
        <dbReference type="Proteomes" id="UP001597418"/>
    </source>
</evidence>
<reference evidence="3" key="1">
    <citation type="journal article" date="2019" name="Int. J. Syst. Evol. Microbiol.">
        <title>The Global Catalogue of Microorganisms (GCM) 10K type strain sequencing project: providing services to taxonomists for standard genome sequencing and annotation.</title>
        <authorList>
            <consortium name="The Broad Institute Genomics Platform"/>
            <consortium name="The Broad Institute Genome Sequencing Center for Infectious Disease"/>
            <person name="Wu L."/>
            <person name="Ma J."/>
        </authorList>
    </citation>
    <scope>NUCLEOTIDE SEQUENCE [LARGE SCALE GENOMIC DNA]</scope>
    <source>
        <strain evidence="3">KCTC 42247</strain>
    </source>
</reference>
<dbReference type="RefSeq" id="WP_066751440.1">
    <property type="nucleotide sequence ID" value="NZ_JBHUMB010000014.1"/>
</dbReference>
<keyword evidence="3" id="KW-1185">Reference proteome</keyword>
<dbReference type="PANTHER" id="PTHR18964">
    <property type="entry name" value="ROK (REPRESSOR, ORF, KINASE) FAMILY"/>
    <property type="match status" value="1"/>
</dbReference>
<protein>
    <submittedName>
        <fullName evidence="2">ROK family protein</fullName>
    </submittedName>
</protein>
<gene>
    <name evidence="2" type="ORF">ACFSQ6_12940</name>
</gene>
<evidence type="ECO:0000313" key="2">
    <source>
        <dbReference type="EMBL" id="MFD2744297.1"/>
    </source>
</evidence>
<dbReference type="PANTHER" id="PTHR18964:SF149">
    <property type="entry name" value="BIFUNCTIONAL UDP-N-ACETYLGLUCOSAMINE 2-EPIMERASE_N-ACETYLMANNOSAMINE KINASE"/>
    <property type="match status" value="1"/>
</dbReference>
<dbReference type="SUPFAM" id="SSF53067">
    <property type="entry name" value="Actin-like ATPase domain"/>
    <property type="match status" value="1"/>
</dbReference>
<comment type="caution">
    <text evidence="2">The sequence shown here is derived from an EMBL/GenBank/DDBJ whole genome shotgun (WGS) entry which is preliminary data.</text>
</comment>
<dbReference type="InterPro" id="IPR043129">
    <property type="entry name" value="ATPase_NBD"/>
</dbReference>
<dbReference type="InterPro" id="IPR000600">
    <property type="entry name" value="ROK"/>
</dbReference>
<accession>A0ABW5UHY0</accession>
<dbReference type="Proteomes" id="UP001597418">
    <property type="component" value="Unassembled WGS sequence"/>
</dbReference>
<dbReference type="EMBL" id="JBHUMB010000014">
    <property type="protein sequence ID" value="MFD2744297.1"/>
    <property type="molecule type" value="Genomic_DNA"/>
</dbReference>
<evidence type="ECO:0000256" key="1">
    <source>
        <dbReference type="ARBA" id="ARBA00006479"/>
    </source>
</evidence>
<dbReference type="Gene3D" id="3.30.420.40">
    <property type="match status" value="2"/>
</dbReference>
<name>A0ABW5UHY0_9SPHI</name>
<dbReference type="CDD" id="cd23763">
    <property type="entry name" value="ASKHA_ATPase_ROK"/>
    <property type="match status" value="1"/>
</dbReference>
<dbReference type="Pfam" id="PF00480">
    <property type="entry name" value="ROK"/>
    <property type="match status" value="1"/>
</dbReference>
<proteinExistence type="inferred from homology"/>